<protein>
    <submittedName>
        <fullName evidence="3">Uncharacterized protein</fullName>
    </submittedName>
</protein>
<evidence type="ECO:0000256" key="1">
    <source>
        <dbReference type="SAM" id="MobiDB-lite"/>
    </source>
</evidence>
<sequence>MTPNHPNGDQTPGSRTATADRGRVPDVSDALRRFRTQDPQEALGLSQEGGLLRPCIQAGVVIAILFAALTVIPYFLAKQNTGDGNPAAAAKPDTPAAAADQPKADAGTPNTPDAGPKKAPNGSSVAADATKPPVGAKSDILNKLGENGTKTSNSKVNPLDKKDDDLLKELK</sequence>
<organism evidence="3 4">
    <name type="scientific">Fimbriiglobus ruber</name>
    <dbReference type="NCBI Taxonomy" id="1908690"/>
    <lineage>
        <taxon>Bacteria</taxon>
        <taxon>Pseudomonadati</taxon>
        <taxon>Planctomycetota</taxon>
        <taxon>Planctomycetia</taxon>
        <taxon>Gemmatales</taxon>
        <taxon>Gemmataceae</taxon>
        <taxon>Fimbriiglobus</taxon>
    </lineage>
</organism>
<comment type="caution">
    <text evidence="3">The sequence shown here is derived from an EMBL/GenBank/DDBJ whole genome shotgun (WGS) entry which is preliminary data.</text>
</comment>
<evidence type="ECO:0000313" key="4">
    <source>
        <dbReference type="Proteomes" id="UP000214646"/>
    </source>
</evidence>
<keyword evidence="2" id="KW-1133">Transmembrane helix</keyword>
<dbReference type="EMBL" id="NIDE01000003">
    <property type="protein sequence ID" value="OWK44501.1"/>
    <property type="molecule type" value="Genomic_DNA"/>
</dbReference>
<evidence type="ECO:0000256" key="2">
    <source>
        <dbReference type="SAM" id="Phobius"/>
    </source>
</evidence>
<keyword evidence="4" id="KW-1185">Reference proteome</keyword>
<evidence type="ECO:0000313" key="3">
    <source>
        <dbReference type="EMBL" id="OWK44501.1"/>
    </source>
</evidence>
<dbReference type="RefSeq" id="WP_088253759.1">
    <property type="nucleotide sequence ID" value="NZ_NIDE01000003.1"/>
</dbReference>
<dbReference type="Proteomes" id="UP000214646">
    <property type="component" value="Unassembled WGS sequence"/>
</dbReference>
<gene>
    <name evidence="3" type="ORF">FRUB_02433</name>
</gene>
<dbReference type="OrthoDB" id="9923106at2"/>
<feature type="region of interest" description="Disordered" evidence="1">
    <location>
        <begin position="1"/>
        <end position="28"/>
    </location>
</feature>
<feature type="region of interest" description="Disordered" evidence="1">
    <location>
        <begin position="80"/>
        <end position="171"/>
    </location>
</feature>
<accession>A0A225DT47</accession>
<feature type="compositionally biased region" description="Low complexity" evidence="1">
    <location>
        <begin position="86"/>
        <end position="106"/>
    </location>
</feature>
<name>A0A225DT47_9BACT</name>
<keyword evidence="2" id="KW-0472">Membrane</keyword>
<feature type="compositionally biased region" description="Polar residues" evidence="1">
    <location>
        <begin position="1"/>
        <end position="17"/>
    </location>
</feature>
<feature type="compositionally biased region" description="Basic and acidic residues" evidence="1">
    <location>
        <begin position="158"/>
        <end position="171"/>
    </location>
</feature>
<feature type="transmembrane region" description="Helical" evidence="2">
    <location>
        <begin position="56"/>
        <end position="76"/>
    </location>
</feature>
<proteinExistence type="predicted"/>
<reference evidence="4" key="1">
    <citation type="submission" date="2017-06" db="EMBL/GenBank/DDBJ databases">
        <title>Genome analysis of Fimbriiglobus ruber SP5, the first member of the order Planctomycetales with confirmed chitinolytic capability.</title>
        <authorList>
            <person name="Ravin N.V."/>
            <person name="Rakitin A.L."/>
            <person name="Ivanova A.A."/>
            <person name="Beletsky A.V."/>
            <person name="Kulichevskaya I.S."/>
            <person name="Mardanov A.V."/>
            <person name="Dedysh S.N."/>
        </authorList>
    </citation>
    <scope>NUCLEOTIDE SEQUENCE [LARGE SCALE GENOMIC DNA]</scope>
    <source>
        <strain evidence="4">SP5</strain>
    </source>
</reference>
<feature type="compositionally biased region" description="Basic and acidic residues" evidence="1">
    <location>
        <begin position="18"/>
        <end position="28"/>
    </location>
</feature>
<dbReference type="AlphaFoldDB" id="A0A225DT47"/>
<keyword evidence="2" id="KW-0812">Transmembrane</keyword>